<evidence type="ECO:0000313" key="10">
    <source>
        <dbReference type="EMBL" id="CDS10082.1"/>
    </source>
</evidence>
<evidence type="ECO:0000256" key="3">
    <source>
        <dbReference type="ARBA" id="ARBA00022692"/>
    </source>
</evidence>
<proteinExistence type="inferred from homology"/>
<feature type="transmembrane region" description="Helical" evidence="8">
    <location>
        <begin position="69"/>
        <end position="88"/>
    </location>
</feature>
<dbReference type="EMBL" id="LK023335">
    <property type="protein sequence ID" value="CDS10082.1"/>
    <property type="molecule type" value="Genomic_DNA"/>
</dbReference>
<dbReference type="SUPFAM" id="SSF103473">
    <property type="entry name" value="MFS general substrate transporter"/>
    <property type="match status" value="1"/>
</dbReference>
<evidence type="ECO:0000256" key="4">
    <source>
        <dbReference type="ARBA" id="ARBA00022989"/>
    </source>
</evidence>
<feature type="transmembrane region" description="Helical" evidence="8">
    <location>
        <begin position="126"/>
        <end position="145"/>
    </location>
</feature>
<reference evidence="10" key="1">
    <citation type="journal article" date="2014" name="Genome Announc.">
        <title>De novo whole-genome sequence and genome annotation of Lichtheimia ramosa.</title>
        <authorList>
            <person name="Linde J."/>
            <person name="Schwartze V."/>
            <person name="Binder U."/>
            <person name="Lass-Florl C."/>
            <person name="Voigt K."/>
            <person name="Horn F."/>
        </authorList>
    </citation>
    <scope>NUCLEOTIDE SEQUENCE</scope>
    <source>
        <strain evidence="10">JMRC FSU:6197</strain>
    </source>
</reference>
<organism evidence="10">
    <name type="scientific">Lichtheimia ramosa</name>
    <dbReference type="NCBI Taxonomy" id="688394"/>
    <lineage>
        <taxon>Eukaryota</taxon>
        <taxon>Fungi</taxon>
        <taxon>Fungi incertae sedis</taxon>
        <taxon>Mucoromycota</taxon>
        <taxon>Mucoromycotina</taxon>
        <taxon>Mucoromycetes</taxon>
        <taxon>Mucorales</taxon>
        <taxon>Lichtheimiaceae</taxon>
        <taxon>Lichtheimia</taxon>
    </lineage>
</organism>
<feature type="transmembrane region" description="Helical" evidence="8">
    <location>
        <begin position="368"/>
        <end position="390"/>
    </location>
</feature>
<keyword evidence="5" id="KW-0534">Nitrate assimilation</keyword>
<dbReference type="PROSITE" id="PS50850">
    <property type="entry name" value="MFS"/>
    <property type="match status" value="1"/>
</dbReference>
<feature type="transmembrane region" description="Helical" evidence="8">
    <location>
        <begin position="427"/>
        <end position="452"/>
    </location>
</feature>
<dbReference type="CDD" id="cd17341">
    <property type="entry name" value="MFS_NRT2_like"/>
    <property type="match status" value="1"/>
</dbReference>
<feature type="region of interest" description="Disordered" evidence="7">
    <location>
        <begin position="228"/>
        <end position="247"/>
    </location>
</feature>
<feature type="transmembrane region" description="Helical" evidence="8">
    <location>
        <begin position="160"/>
        <end position="183"/>
    </location>
</feature>
<dbReference type="AlphaFoldDB" id="A0A077WTU2"/>
<protein>
    <recommendedName>
        <fullName evidence="9">Major facilitator superfamily (MFS) profile domain-containing protein</fullName>
    </recommendedName>
</protein>
<evidence type="ECO:0000256" key="6">
    <source>
        <dbReference type="ARBA" id="ARBA00023136"/>
    </source>
</evidence>
<dbReference type="PANTHER" id="PTHR23515">
    <property type="entry name" value="HIGH-AFFINITY NITRATE TRANSPORTER 2.3"/>
    <property type="match status" value="1"/>
</dbReference>
<feature type="transmembrane region" description="Helical" evidence="8">
    <location>
        <begin position="307"/>
        <end position="331"/>
    </location>
</feature>
<evidence type="ECO:0000259" key="9">
    <source>
        <dbReference type="PROSITE" id="PS50850"/>
    </source>
</evidence>
<name>A0A077WTU2_9FUNG</name>
<dbReference type="GO" id="GO:0015112">
    <property type="term" value="F:nitrate transmembrane transporter activity"/>
    <property type="evidence" value="ECO:0007669"/>
    <property type="project" value="InterPro"/>
</dbReference>
<dbReference type="Gene3D" id="1.20.1250.20">
    <property type="entry name" value="MFS general substrate transporter like domains"/>
    <property type="match status" value="2"/>
</dbReference>
<accession>A0A077WTU2</accession>
<feature type="transmembrane region" description="Helical" evidence="8">
    <location>
        <begin position="7"/>
        <end position="25"/>
    </location>
</feature>
<dbReference type="GO" id="GO:0042128">
    <property type="term" value="P:nitrate assimilation"/>
    <property type="evidence" value="ECO:0007669"/>
    <property type="project" value="UniProtKB-KW"/>
</dbReference>
<dbReference type="Pfam" id="PF07690">
    <property type="entry name" value="MFS_1"/>
    <property type="match status" value="1"/>
</dbReference>
<keyword evidence="4 8" id="KW-1133">Transmembrane helix</keyword>
<dbReference type="InterPro" id="IPR036259">
    <property type="entry name" value="MFS_trans_sf"/>
</dbReference>
<feature type="transmembrane region" description="Helical" evidence="8">
    <location>
        <begin position="264"/>
        <end position="287"/>
    </location>
</feature>
<evidence type="ECO:0000256" key="8">
    <source>
        <dbReference type="SAM" id="Phobius"/>
    </source>
</evidence>
<dbReference type="InterPro" id="IPR020846">
    <property type="entry name" value="MFS_dom"/>
</dbReference>
<gene>
    <name evidence="10" type="ORF">LRAMOSA02759</name>
</gene>
<comment type="subcellular location">
    <subcellularLocation>
        <location evidence="1">Membrane</location>
        <topology evidence="1">Multi-pass membrane protein</topology>
    </subcellularLocation>
</comment>
<feature type="transmembrane region" description="Helical" evidence="8">
    <location>
        <begin position="94"/>
        <end position="114"/>
    </location>
</feature>
<keyword evidence="6 8" id="KW-0472">Membrane</keyword>
<dbReference type="GO" id="GO:0016020">
    <property type="term" value="C:membrane"/>
    <property type="evidence" value="ECO:0007669"/>
    <property type="project" value="UniProtKB-SubCell"/>
</dbReference>
<dbReference type="InterPro" id="IPR011701">
    <property type="entry name" value="MFS"/>
</dbReference>
<feature type="domain" description="Major facilitator superfamily (MFS) profile" evidence="9">
    <location>
        <begin position="3"/>
        <end position="454"/>
    </location>
</feature>
<feature type="transmembrane region" description="Helical" evidence="8">
    <location>
        <begin position="343"/>
        <end position="362"/>
    </location>
</feature>
<evidence type="ECO:0000256" key="7">
    <source>
        <dbReference type="SAM" id="MobiDB-lite"/>
    </source>
</evidence>
<evidence type="ECO:0000256" key="1">
    <source>
        <dbReference type="ARBA" id="ARBA00004141"/>
    </source>
</evidence>
<dbReference type="OrthoDB" id="434240at2759"/>
<feature type="transmembrane region" description="Helical" evidence="8">
    <location>
        <begin position="402"/>
        <end position="421"/>
    </location>
</feature>
<evidence type="ECO:0000256" key="5">
    <source>
        <dbReference type="ARBA" id="ARBA00023063"/>
    </source>
</evidence>
<evidence type="ECO:0000256" key="2">
    <source>
        <dbReference type="ARBA" id="ARBA00008432"/>
    </source>
</evidence>
<keyword evidence="3 8" id="KW-0812">Transmembrane</keyword>
<sequence>MRAMHLAWISFMVAFMAWFSIPPVMDHIAKDLGIPAAEMYDSNMASVAVTVVARIIIGPMCERFGPRRVMATILVIGAIPCGLTGLLSNSAGLIILRCVIGILGGAFVPCQFWTSQMFAPSIVGTANAISAGWGNMGAGIAYLLIPACFDGIAKHTGASIAWRVVFVIPAGICILVAFIDYFFSTDTPQGDWLKLRREEAQEKDAVSVMEATNSEYGDTTIAHGSEKKFPQSQLSEQGTNDDESISDVKRTESSMDALIGVFRVLIEPSVLIMVMFYICSLGTELAIDNVVGQVFRTNFDLDPATSAYIGSVFGLLNLFSRLCGGLFSDYWAHRFHLPGRIMAHLIIMLIEGISLIGFSFGLDTSLGGAIALMVFFSLFVQAAAGTTFGLVPFVDPVNRGKVMGIVGAGGNLGGLIFNLMFRQFQPNFQGAFLCLGCITTGVAIAGCALLRVQGSTLWHLFKSRHA</sequence>
<dbReference type="InterPro" id="IPR044772">
    <property type="entry name" value="NO3_transporter"/>
</dbReference>
<comment type="similarity">
    <text evidence="2">Belongs to the major facilitator superfamily. Nitrate/nitrite porter (TC 2.A.1.8) family.</text>
</comment>